<dbReference type="PANTHER" id="PTHR45971">
    <property type="entry name" value="PHOX (PX) DOMAIN-CONTAINING PROTEIN"/>
    <property type="match status" value="1"/>
</dbReference>
<dbReference type="AlphaFoldDB" id="A0A3L6KWI6"/>
<evidence type="ECO:0000313" key="2">
    <source>
        <dbReference type="EMBL" id="RHW68699.1"/>
    </source>
</evidence>
<dbReference type="InterPro" id="IPR025258">
    <property type="entry name" value="RH_dom"/>
</dbReference>
<reference evidence="2 3" key="1">
    <citation type="submission" date="2018-09" db="EMBL/GenBank/DDBJ databases">
        <title>whole genome sequence of T. equiperdum IVM-t1 strain.</title>
        <authorList>
            <person name="Suganuma K."/>
        </authorList>
    </citation>
    <scope>NUCLEOTIDE SEQUENCE [LARGE SCALE GENOMIC DNA]</scope>
    <source>
        <strain evidence="2 3">IVM-t1</strain>
    </source>
</reference>
<evidence type="ECO:0000259" key="1">
    <source>
        <dbReference type="SMART" id="SM01175"/>
    </source>
</evidence>
<comment type="caution">
    <text evidence="2">The sequence shown here is derived from an EMBL/GenBank/DDBJ whole genome shotgun (WGS) entry which is preliminary data.</text>
</comment>
<dbReference type="InterPro" id="IPR052428">
    <property type="entry name" value="Autophagy_HostDef_Reg"/>
</dbReference>
<accession>A0A3L6KWI6</accession>
<dbReference type="Pfam" id="PF13901">
    <property type="entry name" value="RH_dom"/>
    <property type="match status" value="1"/>
</dbReference>
<feature type="domain" description="Rubicon Homology" evidence="1">
    <location>
        <begin position="206"/>
        <end position="540"/>
    </location>
</feature>
<dbReference type="Proteomes" id="UP000266743">
    <property type="component" value="Chromosome 10"/>
</dbReference>
<dbReference type="GO" id="GO:1901981">
    <property type="term" value="F:phosphatidylinositol phosphate binding"/>
    <property type="evidence" value="ECO:0007669"/>
    <property type="project" value="TreeGrafter"/>
</dbReference>
<dbReference type="EMBL" id="QSBY01000010">
    <property type="protein sequence ID" value="RHW68699.1"/>
    <property type="molecule type" value="Genomic_DNA"/>
</dbReference>
<evidence type="ECO:0000313" key="3">
    <source>
        <dbReference type="Proteomes" id="UP000266743"/>
    </source>
</evidence>
<dbReference type="PANTHER" id="PTHR45971:SF1">
    <property type="entry name" value="RUBICON, ISOFORM A"/>
    <property type="match status" value="1"/>
</dbReference>
<protein>
    <recommendedName>
        <fullName evidence="1">Rubicon Homology domain-containing protein</fullName>
    </recommendedName>
</protein>
<proteinExistence type="predicted"/>
<organism evidence="2 3">
    <name type="scientific">Trypanosoma brucei equiperdum</name>
    <dbReference type="NCBI Taxonomy" id="630700"/>
    <lineage>
        <taxon>Eukaryota</taxon>
        <taxon>Discoba</taxon>
        <taxon>Euglenozoa</taxon>
        <taxon>Kinetoplastea</taxon>
        <taxon>Metakinetoplastina</taxon>
        <taxon>Trypanosomatida</taxon>
        <taxon>Trypanosomatidae</taxon>
        <taxon>Trypanosoma</taxon>
    </lineage>
</organism>
<gene>
    <name evidence="2" type="ORF">DPX39_100039300</name>
</gene>
<name>A0A3L6KWI6_9TRYP</name>
<sequence length="541" mass="61116">MTEVAVDCFPTPTVSSHSLSNEVNNNGRGGVSSGGMVAVEDKVALLLAGARKLLEEPTPSLSCHAEEVLPCDDEEECRRRLRFLEAAHAFVEQQHVTQRYLRRAVVSSRSIGVNAWTSEQARGDLPHCSARDLPAVAVMIDEELTDCETEECPTRHNLCFSTVLHIKPRGLWAKDAAVRRQGQYCKQCLDPLHRYKIPLPVWKEARFCYFTGMYYCNMCNSSRYSVIPAFVLKKWDFKPRPVCNDAYEFLKYHHKHPIYRVCVLNPRLYERVALLQVARNLRSQLMKLRDVGMKCAVLRHLLYLHDAPVELERDSNRRPSRTTTNASATNHVSTFVASDGDAASFAADCYVPRTRRYLLENCELWSLSDLEDVRRGQLLFRQESAGRTMAFIKDTSLISQLAAYSKGTAALCGECDTTVYLKQVRSRILRHILVHSCATCLVNGVDVCSICCPAEVAQKLECINEQTRGGTPFGTCEHFFGSLIKDVSVLPFLVYVFDTLHVFCCTGCGSAYHRRCFKEMQHTKGDLTCCPRCRATQLIKE</sequence>
<dbReference type="SMART" id="SM01175">
    <property type="entry name" value="DUF4206"/>
    <property type="match status" value="1"/>
</dbReference>